<dbReference type="Gene3D" id="3.30.710.10">
    <property type="entry name" value="Potassium Channel Kv1.1, Chain A"/>
    <property type="match status" value="1"/>
</dbReference>
<dbReference type="InterPro" id="IPR000210">
    <property type="entry name" value="BTB/POZ_dom"/>
</dbReference>
<dbReference type="PROSITE" id="PS50097">
    <property type="entry name" value="BTB"/>
    <property type="match status" value="1"/>
</dbReference>
<name>A0A151IAB1_9HYME</name>
<evidence type="ECO:0000313" key="3">
    <source>
        <dbReference type="Proteomes" id="UP000078542"/>
    </source>
</evidence>
<dbReference type="EMBL" id="KQ978227">
    <property type="protein sequence ID" value="KYM96245.1"/>
    <property type="molecule type" value="Genomic_DNA"/>
</dbReference>
<dbReference type="PANTHER" id="PTHR46071:SF2">
    <property type="entry name" value="ANKYRIN REPEAT AND BTB_POZ DOMAIN-CONTAINING PROTEIN 2-LIKE PROTEIN"/>
    <property type="match status" value="1"/>
</dbReference>
<dbReference type="InterPro" id="IPR011333">
    <property type="entry name" value="SKP1/BTB/POZ_sf"/>
</dbReference>
<gene>
    <name evidence="2" type="ORF">ALC62_13115</name>
</gene>
<dbReference type="Proteomes" id="UP000078542">
    <property type="component" value="Unassembled WGS sequence"/>
</dbReference>
<dbReference type="Pfam" id="PF00651">
    <property type="entry name" value="BTB"/>
    <property type="match status" value="1"/>
</dbReference>
<organism evidence="2 3">
    <name type="scientific">Cyphomyrmex costatus</name>
    <dbReference type="NCBI Taxonomy" id="456900"/>
    <lineage>
        <taxon>Eukaryota</taxon>
        <taxon>Metazoa</taxon>
        <taxon>Ecdysozoa</taxon>
        <taxon>Arthropoda</taxon>
        <taxon>Hexapoda</taxon>
        <taxon>Insecta</taxon>
        <taxon>Pterygota</taxon>
        <taxon>Neoptera</taxon>
        <taxon>Endopterygota</taxon>
        <taxon>Hymenoptera</taxon>
        <taxon>Apocrita</taxon>
        <taxon>Aculeata</taxon>
        <taxon>Formicoidea</taxon>
        <taxon>Formicidae</taxon>
        <taxon>Myrmicinae</taxon>
        <taxon>Cyphomyrmex</taxon>
    </lineage>
</organism>
<accession>A0A151IAB1</accession>
<sequence length="370" mass="43718">MSIDLTTETFTNPIRETSTKNNNKMLLQQDIHHCRTECFVKMINYVWSITDFWNICNFMSFLTSSQIKEESYKITMHIDKKSKLYFLISDTVPEAQINISRYQVYIQSTKGAILCTGWKRFYFINDPLYEVCLETIRLNEATCLPNNTLSIYFKFELYKKIIHFNICENITDIQLKRITTNFPSDKSNSFVTLVVEGKPVFVNKSLLCAASSVLNKMLEEHNKDAEEEAKDKMEICGVPYNIFRIIILYVKSKGHFELYRNILIDNNNTWIHLLKATHRFDINDLKLKCEKHLIEFITKHNVLIYLNIAMNNNATYLTTYTKKFIRLHFDDIRCINYFLMKIKSNPELLFDICKEELLEENASYVKYKGK</sequence>
<evidence type="ECO:0000313" key="2">
    <source>
        <dbReference type="EMBL" id="KYM96245.1"/>
    </source>
</evidence>
<dbReference type="PANTHER" id="PTHR46071">
    <property type="entry name" value="ANKYRIN REPEAT AND BTB/POZ DOMAIN-CONTAINING"/>
    <property type="match status" value="1"/>
</dbReference>
<dbReference type="SMART" id="SM00225">
    <property type="entry name" value="BTB"/>
    <property type="match status" value="1"/>
</dbReference>
<evidence type="ECO:0000259" key="1">
    <source>
        <dbReference type="PROSITE" id="PS50097"/>
    </source>
</evidence>
<dbReference type="SUPFAM" id="SSF54695">
    <property type="entry name" value="POZ domain"/>
    <property type="match status" value="1"/>
</dbReference>
<proteinExistence type="predicted"/>
<dbReference type="InterPro" id="IPR052089">
    <property type="entry name" value="Ankyrin-BTB/POZ_domain"/>
</dbReference>
<reference evidence="2 3" key="1">
    <citation type="submission" date="2016-03" db="EMBL/GenBank/DDBJ databases">
        <title>Cyphomyrmex costatus WGS genome.</title>
        <authorList>
            <person name="Nygaard S."/>
            <person name="Hu H."/>
            <person name="Boomsma J."/>
            <person name="Zhang G."/>
        </authorList>
    </citation>
    <scope>NUCLEOTIDE SEQUENCE [LARGE SCALE GENOMIC DNA]</scope>
    <source>
        <strain evidence="2">MS0001</strain>
        <tissue evidence="2">Whole body</tissue>
    </source>
</reference>
<keyword evidence="3" id="KW-1185">Reference proteome</keyword>
<dbReference type="STRING" id="456900.A0A151IAB1"/>
<dbReference type="AlphaFoldDB" id="A0A151IAB1"/>
<protein>
    <submittedName>
        <fullName evidence="2">Ankyrin repeat and BTB/POZ domain-containing protein BTBD11-A</fullName>
    </submittedName>
</protein>
<feature type="domain" description="BTB" evidence="1">
    <location>
        <begin position="189"/>
        <end position="252"/>
    </location>
</feature>